<reference evidence="1" key="1">
    <citation type="submission" date="2014-12" db="EMBL/GenBank/DDBJ databases">
        <title>Insight into the proteome of Arion vulgaris.</title>
        <authorList>
            <person name="Aradska J."/>
            <person name="Bulat T."/>
            <person name="Smidak R."/>
            <person name="Sarate P."/>
            <person name="Gangsoo J."/>
            <person name="Sialana F."/>
            <person name="Bilban M."/>
            <person name="Lubec G."/>
        </authorList>
    </citation>
    <scope>NUCLEOTIDE SEQUENCE</scope>
    <source>
        <tissue evidence="1">Skin</tissue>
    </source>
</reference>
<dbReference type="EMBL" id="HACG01037509">
    <property type="protein sequence ID" value="CEK84374.1"/>
    <property type="molecule type" value="Transcribed_RNA"/>
</dbReference>
<accession>A0A0B7AU48</accession>
<dbReference type="AlphaFoldDB" id="A0A0B7AU48"/>
<dbReference type="EMBL" id="HACG01037508">
    <property type="protein sequence ID" value="CEK84373.1"/>
    <property type="molecule type" value="Transcribed_RNA"/>
</dbReference>
<gene>
    <name evidence="1" type="primary">ORF142339</name>
    <name evidence="2" type="synonym">ORF142344</name>
</gene>
<protein>
    <submittedName>
        <fullName evidence="1">Uncharacterized protein</fullName>
    </submittedName>
</protein>
<name>A0A0B7AU48_9EUPU</name>
<proteinExistence type="predicted"/>
<sequence length="63" mass="7326">MTSYLDAILKYLTVNKYNEKDTWQLILQTGNKKTGNVTSNMILSFKAELRTSCRRHETQQMLG</sequence>
<evidence type="ECO:0000313" key="2">
    <source>
        <dbReference type="EMBL" id="CEK84374.1"/>
    </source>
</evidence>
<evidence type="ECO:0000313" key="1">
    <source>
        <dbReference type="EMBL" id="CEK84373.1"/>
    </source>
</evidence>
<organism evidence="1">
    <name type="scientific">Arion vulgaris</name>
    <dbReference type="NCBI Taxonomy" id="1028688"/>
    <lineage>
        <taxon>Eukaryota</taxon>
        <taxon>Metazoa</taxon>
        <taxon>Spiralia</taxon>
        <taxon>Lophotrochozoa</taxon>
        <taxon>Mollusca</taxon>
        <taxon>Gastropoda</taxon>
        <taxon>Heterobranchia</taxon>
        <taxon>Euthyneura</taxon>
        <taxon>Panpulmonata</taxon>
        <taxon>Eupulmonata</taxon>
        <taxon>Stylommatophora</taxon>
        <taxon>Helicina</taxon>
        <taxon>Arionoidea</taxon>
        <taxon>Arionidae</taxon>
        <taxon>Arion</taxon>
    </lineage>
</organism>